<comment type="similarity">
    <text evidence="1">Belongs to the TRAFAC class TrmE-Era-EngA-EngB-Septin-like GTPase superfamily. AIG1/Toc34/Toc159-like paraseptin GTPase family. IAN subfamily.</text>
</comment>
<evidence type="ECO:0000313" key="5">
    <source>
        <dbReference type="EnsemblMetazoa" id="BGLB029530-PA"/>
    </source>
</evidence>
<dbReference type="PANTHER" id="PTHR10903">
    <property type="entry name" value="GTPASE, IMAP FAMILY MEMBER-RELATED"/>
    <property type="match status" value="1"/>
</dbReference>
<feature type="domain" description="AIG1-type G" evidence="4">
    <location>
        <begin position="1"/>
        <end position="215"/>
    </location>
</feature>
<sequence>MSEITIALVGKTGHGKSSTGNTILRKDAFEESNTTTYATEILTLQRADFGNYKVKVYDIPGLESQTFSQKHIMRQFYSLMESAGKIDLFIFAYSYPSRFTIEEAKVLSKLQDTFGHDFLEKHGMMAVTRGDLCKKDASGDGVPTEECFRKWCENSGDKFKSLREMVSDRILLVCNRGTFEHNTDRMVSSRKLHEIAITMYNRGTPFKKEEFERIHKWCTIA</sequence>
<dbReference type="Gene3D" id="3.40.50.300">
    <property type="entry name" value="P-loop containing nucleotide triphosphate hydrolases"/>
    <property type="match status" value="1"/>
</dbReference>
<dbReference type="InterPro" id="IPR045058">
    <property type="entry name" value="GIMA/IAN/Toc"/>
</dbReference>
<dbReference type="KEGG" id="bgt:106075351"/>
<keyword evidence="3" id="KW-0342">GTP-binding</keyword>
<name>A0A2C9LC55_BIOGL</name>
<dbReference type="GO" id="GO:0005525">
    <property type="term" value="F:GTP binding"/>
    <property type="evidence" value="ECO:0007669"/>
    <property type="project" value="UniProtKB-KW"/>
</dbReference>
<proteinExistence type="inferred from homology"/>
<dbReference type="VEuPathDB" id="VectorBase:BGLB029530"/>
<dbReference type="VEuPathDB" id="VectorBase:BGLAX_032591"/>
<dbReference type="Pfam" id="PF04548">
    <property type="entry name" value="AIG1"/>
    <property type="match status" value="1"/>
</dbReference>
<dbReference type="InterPro" id="IPR027417">
    <property type="entry name" value="P-loop_NTPase"/>
</dbReference>
<evidence type="ECO:0000256" key="3">
    <source>
        <dbReference type="ARBA" id="ARBA00023134"/>
    </source>
</evidence>
<gene>
    <name evidence="5" type="primary">106075351</name>
</gene>
<keyword evidence="2" id="KW-0547">Nucleotide-binding</keyword>
<dbReference type="OrthoDB" id="10061751at2759"/>
<dbReference type="InterPro" id="IPR006703">
    <property type="entry name" value="G_AIG1"/>
</dbReference>
<dbReference type="Proteomes" id="UP000076420">
    <property type="component" value="Unassembled WGS sequence"/>
</dbReference>
<accession>A0A2C9LC55</accession>
<dbReference type="STRING" id="6526.A0A2C9LC55"/>
<evidence type="ECO:0000313" key="6">
    <source>
        <dbReference type="Proteomes" id="UP000076420"/>
    </source>
</evidence>
<dbReference type="PANTHER" id="PTHR10903:SF184">
    <property type="entry name" value="GTP-BINDING PROTEIN A"/>
    <property type="match status" value="1"/>
</dbReference>
<dbReference type="EnsemblMetazoa" id="BGLB029530-RA">
    <property type="protein sequence ID" value="BGLB029530-PA"/>
    <property type="gene ID" value="BGLB029530"/>
</dbReference>
<dbReference type="SUPFAM" id="SSF52540">
    <property type="entry name" value="P-loop containing nucleoside triphosphate hydrolases"/>
    <property type="match status" value="1"/>
</dbReference>
<dbReference type="PROSITE" id="PS51720">
    <property type="entry name" value="G_AIG1"/>
    <property type="match status" value="1"/>
</dbReference>
<reference evidence="5" key="1">
    <citation type="submission" date="2020-05" db="UniProtKB">
        <authorList>
            <consortium name="EnsemblMetazoa"/>
        </authorList>
    </citation>
    <scope>IDENTIFICATION</scope>
    <source>
        <strain evidence="5">BB02</strain>
    </source>
</reference>
<dbReference type="AlphaFoldDB" id="A0A2C9LC55"/>
<evidence type="ECO:0000256" key="2">
    <source>
        <dbReference type="ARBA" id="ARBA00022741"/>
    </source>
</evidence>
<evidence type="ECO:0000259" key="4">
    <source>
        <dbReference type="PROSITE" id="PS51720"/>
    </source>
</evidence>
<organism evidence="5 6">
    <name type="scientific">Biomphalaria glabrata</name>
    <name type="common">Bloodfluke planorb</name>
    <name type="synonym">Freshwater snail</name>
    <dbReference type="NCBI Taxonomy" id="6526"/>
    <lineage>
        <taxon>Eukaryota</taxon>
        <taxon>Metazoa</taxon>
        <taxon>Spiralia</taxon>
        <taxon>Lophotrochozoa</taxon>
        <taxon>Mollusca</taxon>
        <taxon>Gastropoda</taxon>
        <taxon>Heterobranchia</taxon>
        <taxon>Euthyneura</taxon>
        <taxon>Panpulmonata</taxon>
        <taxon>Hygrophila</taxon>
        <taxon>Lymnaeoidea</taxon>
        <taxon>Planorbidae</taxon>
        <taxon>Biomphalaria</taxon>
    </lineage>
</organism>
<evidence type="ECO:0000256" key="1">
    <source>
        <dbReference type="ARBA" id="ARBA00008535"/>
    </source>
</evidence>
<protein>
    <recommendedName>
        <fullName evidence="4">AIG1-type G domain-containing protein</fullName>
    </recommendedName>
</protein>